<dbReference type="InterPro" id="IPR002347">
    <property type="entry name" value="SDR_fam"/>
</dbReference>
<organism evidence="4 5">
    <name type="scientific">Rhodamnia argentea</name>
    <dbReference type="NCBI Taxonomy" id="178133"/>
    <lineage>
        <taxon>Eukaryota</taxon>
        <taxon>Viridiplantae</taxon>
        <taxon>Streptophyta</taxon>
        <taxon>Embryophyta</taxon>
        <taxon>Tracheophyta</taxon>
        <taxon>Spermatophyta</taxon>
        <taxon>Magnoliopsida</taxon>
        <taxon>eudicotyledons</taxon>
        <taxon>Gunneridae</taxon>
        <taxon>Pentapetalae</taxon>
        <taxon>rosids</taxon>
        <taxon>malvids</taxon>
        <taxon>Myrtales</taxon>
        <taxon>Myrtaceae</taxon>
        <taxon>Myrtoideae</taxon>
        <taxon>Myrteae</taxon>
        <taxon>Australasian group</taxon>
        <taxon>Rhodamnia</taxon>
    </lineage>
</organism>
<dbReference type="GO" id="GO:0016491">
    <property type="term" value="F:oxidoreductase activity"/>
    <property type="evidence" value="ECO:0007669"/>
    <property type="project" value="UniProtKB-KW"/>
</dbReference>
<reference evidence="5" key="1">
    <citation type="submission" date="2025-08" db="UniProtKB">
        <authorList>
            <consortium name="RefSeq"/>
        </authorList>
    </citation>
    <scope>IDENTIFICATION</scope>
    <source>
        <tissue evidence="5">Leaf</tissue>
    </source>
</reference>
<dbReference type="PANTHER" id="PTHR42898">
    <property type="entry name" value="TROPINONE REDUCTASE"/>
    <property type="match status" value="1"/>
</dbReference>
<dbReference type="AlphaFoldDB" id="A0A8B8PJY7"/>
<dbReference type="InterPro" id="IPR045000">
    <property type="entry name" value="TR"/>
</dbReference>
<keyword evidence="1" id="KW-0521">NADP</keyword>
<protein>
    <submittedName>
        <fullName evidence="5">Noroxomaritidine/norcraugsodine reductase-like isoform X2</fullName>
    </submittedName>
</protein>
<evidence type="ECO:0000313" key="5">
    <source>
        <dbReference type="RefSeq" id="XP_030534478.2"/>
    </source>
</evidence>
<evidence type="ECO:0000256" key="3">
    <source>
        <dbReference type="ARBA" id="ARBA00025714"/>
    </source>
</evidence>
<dbReference type="PANTHER" id="PTHR42898:SF6">
    <property type="entry name" value="NADP-DEPENDENT MANNITOL DEHYDROGENASE"/>
    <property type="match status" value="1"/>
</dbReference>
<dbReference type="InterPro" id="IPR036291">
    <property type="entry name" value="NAD(P)-bd_dom_sf"/>
</dbReference>
<name>A0A8B8PJY7_9MYRT</name>
<accession>A0A8B8PJY7</accession>
<dbReference type="PRINTS" id="PR00081">
    <property type="entry name" value="GDHRDH"/>
</dbReference>
<dbReference type="Gene3D" id="3.40.50.720">
    <property type="entry name" value="NAD(P)-binding Rossmann-like Domain"/>
    <property type="match status" value="1"/>
</dbReference>
<dbReference type="Proteomes" id="UP000827889">
    <property type="component" value="Chromosome 5"/>
</dbReference>
<dbReference type="GeneID" id="115743708"/>
<sequence>MAETQSNDRESRWTLRGMTALVTGGTRGIGHAIVEELSGFGAIVHTCSRNEDELGKRLKEWESKGFGVTGSVCDLSSRDQRENLMKEVSSKFGGRLNILGNSSALSWGT</sequence>
<dbReference type="RefSeq" id="XP_030534478.2">
    <property type="nucleotide sequence ID" value="XM_030678618.2"/>
</dbReference>
<evidence type="ECO:0000256" key="1">
    <source>
        <dbReference type="ARBA" id="ARBA00022857"/>
    </source>
</evidence>
<keyword evidence="2" id="KW-0560">Oxidoreductase</keyword>
<keyword evidence="4" id="KW-1185">Reference proteome</keyword>
<dbReference type="Pfam" id="PF00106">
    <property type="entry name" value="adh_short"/>
    <property type="match status" value="1"/>
</dbReference>
<proteinExistence type="inferred from homology"/>
<gene>
    <name evidence="5" type="primary">LOC115743708</name>
</gene>
<evidence type="ECO:0000256" key="2">
    <source>
        <dbReference type="ARBA" id="ARBA00023002"/>
    </source>
</evidence>
<comment type="similarity">
    <text evidence="3">Belongs to the short-chain dehydrogenases/reductases (SDR) family. SDR65C subfamily.</text>
</comment>
<dbReference type="SUPFAM" id="SSF51735">
    <property type="entry name" value="NAD(P)-binding Rossmann-fold domains"/>
    <property type="match status" value="1"/>
</dbReference>
<evidence type="ECO:0000313" key="4">
    <source>
        <dbReference type="Proteomes" id="UP000827889"/>
    </source>
</evidence>